<keyword evidence="4" id="KW-0408">Iron</keyword>
<dbReference type="NCBIfam" id="TIGR02378">
    <property type="entry name" value="nirD_assim_sml"/>
    <property type="match status" value="1"/>
</dbReference>
<name>A0A1I2H4E4_9GAMM</name>
<dbReference type="PROSITE" id="PS51300">
    <property type="entry name" value="NIRD"/>
    <property type="match status" value="1"/>
</dbReference>
<dbReference type="InterPro" id="IPR017881">
    <property type="entry name" value="NirD"/>
</dbReference>
<dbReference type="CDD" id="cd03529">
    <property type="entry name" value="Rieske_NirD"/>
    <property type="match status" value="1"/>
</dbReference>
<dbReference type="STRING" id="1076937.SAMN04488120_101126"/>
<accession>A0A1I2H4E4</accession>
<dbReference type="Gene3D" id="2.102.10.10">
    <property type="entry name" value="Rieske [2Fe-2S] iron-sulphur domain"/>
    <property type="match status" value="1"/>
</dbReference>
<keyword evidence="1" id="KW-0001">2Fe-2S</keyword>
<evidence type="ECO:0000256" key="5">
    <source>
        <dbReference type="ARBA" id="ARBA00023014"/>
    </source>
</evidence>
<evidence type="ECO:0000256" key="3">
    <source>
        <dbReference type="ARBA" id="ARBA00023002"/>
    </source>
</evidence>
<organism evidence="8 9">
    <name type="scientific">Fontimonas thermophila</name>
    <dbReference type="NCBI Taxonomy" id="1076937"/>
    <lineage>
        <taxon>Bacteria</taxon>
        <taxon>Pseudomonadati</taxon>
        <taxon>Pseudomonadota</taxon>
        <taxon>Gammaproteobacteria</taxon>
        <taxon>Nevskiales</taxon>
        <taxon>Nevskiaceae</taxon>
        <taxon>Fontimonas</taxon>
    </lineage>
</organism>
<evidence type="ECO:0000313" key="9">
    <source>
        <dbReference type="Proteomes" id="UP000199771"/>
    </source>
</evidence>
<dbReference type="Pfam" id="PF13806">
    <property type="entry name" value="Rieske_2"/>
    <property type="match status" value="1"/>
</dbReference>
<keyword evidence="9" id="KW-1185">Reference proteome</keyword>
<dbReference type="SUPFAM" id="SSF50022">
    <property type="entry name" value="ISP domain"/>
    <property type="match status" value="1"/>
</dbReference>
<dbReference type="GO" id="GO:0051537">
    <property type="term" value="F:2 iron, 2 sulfur cluster binding"/>
    <property type="evidence" value="ECO:0007669"/>
    <property type="project" value="UniProtKB-KW"/>
</dbReference>
<proteinExistence type="predicted"/>
<evidence type="ECO:0000259" key="7">
    <source>
        <dbReference type="PROSITE" id="PS51296"/>
    </source>
</evidence>
<keyword evidence="3" id="KW-0560">Oxidoreductase</keyword>
<gene>
    <name evidence="8" type="ORF">SAMN04488120_101126</name>
</gene>
<evidence type="ECO:0000256" key="2">
    <source>
        <dbReference type="ARBA" id="ARBA00022723"/>
    </source>
</evidence>
<evidence type="ECO:0000256" key="1">
    <source>
        <dbReference type="ARBA" id="ARBA00022714"/>
    </source>
</evidence>
<dbReference type="InterPro" id="IPR036922">
    <property type="entry name" value="Rieske_2Fe-2S_sf"/>
</dbReference>
<dbReference type="GO" id="GO:0046872">
    <property type="term" value="F:metal ion binding"/>
    <property type="evidence" value="ECO:0007669"/>
    <property type="project" value="UniProtKB-KW"/>
</dbReference>
<reference evidence="8 9" key="1">
    <citation type="submission" date="2016-10" db="EMBL/GenBank/DDBJ databases">
        <authorList>
            <person name="de Groot N.N."/>
        </authorList>
    </citation>
    <scope>NUCLEOTIDE SEQUENCE [LARGE SCALE GENOMIC DNA]</scope>
    <source>
        <strain evidence="8 9">DSM 23609</strain>
    </source>
</reference>
<dbReference type="GO" id="GO:0042128">
    <property type="term" value="P:nitrate assimilation"/>
    <property type="evidence" value="ECO:0007669"/>
    <property type="project" value="UniProtKB-KW"/>
</dbReference>
<keyword evidence="2" id="KW-0479">Metal-binding</keyword>
<dbReference type="PROSITE" id="PS51296">
    <property type="entry name" value="RIESKE"/>
    <property type="match status" value="1"/>
</dbReference>
<dbReference type="OrthoDB" id="516687at2"/>
<dbReference type="PANTHER" id="PTHR40562:SF1">
    <property type="entry name" value="NITRITE REDUCTASE (NADH) SMALL SUBUNIT"/>
    <property type="match status" value="1"/>
</dbReference>
<feature type="domain" description="Rieske" evidence="7">
    <location>
        <begin position="11"/>
        <end position="111"/>
    </location>
</feature>
<keyword evidence="6" id="KW-0534">Nitrate assimilation</keyword>
<evidence type="ECO:0000313" key="8">
    <source>
        <dbReference type="EMBL" id="SFF24240.1"/>
    </source>
</evidence>
<dbReference type="GO" id="GO:0008942">
    <property type="term" value="F:nitrite reductase [NAD(P)H] activity"/>
    <property type="evidence" value="ECO:0007669"/>
    <property type="project" value="InterPro"/>
</dbReference>
<protein>
    <submittedName>
        <fullName evidence="8">Assimilatory nitrite reductase (NAD(P)H) small subunit</fullName>
    </submittedName>
</protein>
<dbReference type="EMBL" id="FOOC01000001">
    <property type="protein sequence ID" value="SFF24240.1"/>
    <property type="molecule type" value="Genomic_DNA"/>
</dbReference>
<dbReference type="RefSeq" id="WP_091530030.1">
    <property type="nucleotide sequence ID" value="NZ_FOOC01000001.1"/>
</dbReference>
<dbReference type="InterPro" id="IPR012748">
    <property type="entry name" value="Rieske-like_NirD"/>
</dbReference>
<dbReference type="PANTHER" id="PTHR40562">
    <property type="match status" value="1"/>
</dbReference>
<evidence type="ECO:0000256" key="4">
    <source>
        <dbReference type="ARBA" id="ARBA00023004"/>
    </source>
</evidence>
<dbReference type="AlphaFoldDB" id="A0A1I2H4E4"/>
<dbReference type="InterPro" id="IPR017941">
    <property type="entry name" value="Rieske_2Fe-2S"/>
</dbReference>
<sequence length="113" mass="12291">MDGSNAPACWHDVCGLDDIWPDTGVCARIAGRQVAVFRLRDDRLFALDNYDPAADANVLSRGLVGNLGERLVVASPVYKHHYDLVTGACLDDPALAVRAYRVRLVDGRVQVAV</sequence>
<keyword evidence="5" id="KW-0411">Iron-sulfur</keyword>
<evidence type="ECO:0000256" key="6">
    <source>
        <dbReference type="ARBA" id="ARBA00023063"/>
    </source>
</evidence>
<dbReference type="Proteomes" id="UP000199771">
    <property type="component" value="Unassembled WGS sequence"/>
</dbReference>